<dbReference type="GO" id="GO:0009851">
    <property type="term" value="P:auxin biosynthetic process"/>
    <property type="evidence" value="ECO:0007669"/>
    <property type="project" value="UniProtKB-KW"/>
</dbReference>
<dbReference type="FunFam" id="3.10.20.30:FF:000012">
    <property type="entry name" value="Xanthine dehydrogenase/oxidase"/>
    <property type="match status" value="1"/>
</dbReference>
<dbReference type="PROSITE" id="PS00197">
    <property type="entry name" value="2FE2S_FER_1"/>
    <property type="match status" value="1"/>
</dbReference>
<keyword evidence="7 16" id="KW-0274">FAD</keyword>
<dbReference type="PANTHER" id="PTHR11908">
    <property type="entry name" value="XANTHINE DEHYDROGENASE"/>
    <property type="match status" value="1"/>
</dbReference>
<keyword evidence="8" id="KW-0937">Abscisic acid biosynthesis</keyword>
<protein>
    <recommendedName>
        <fullName evidence="22">FAD-binding PCMH-type domain-containing protein</fullName>
    </recommendedName>
</protein>
<evidence type="ECO:0000256" key="10">
    <source>
        <dbReference type="ARBA" id="ARBA00023004"/>
    </source>
</evidence>
<dbReference type="GO" id="GO:0071949">
    <property type="term" value="F:FAD binding"/>
    <property type="evidence" value="ECO:0007669"/>
    <property type="project" value="InterPro"/>
</dbReference>
<organism evidence="20 21">
    <name type="scientific">Amborella trichopoda</name>
    <dbReference type="NCBI Taxonomy" id="13333"/>
    <lineage>
        <taxon>Eukaryota</taxon>
        <taxon>Viridiplantae</taxon>
        <taxon>Streptophyta</taxon>
        <taxon>Embryophyta</taxon>
        <taxon>Tracheophyta</taxon>
        <taxon>Spermatophyta</taxon>
        <taxon>Magnoliopsida</taxon>
        <taxon>Amborellales</taxon>
        <taxon>Amborellaceae</taxon>
        <taxon>Amborella</taxon>
    </lineage>
</organism>
<reference evidence="21" key="1">
    <citation type="journal article" date="2013" name="Science">
        <title>The Amborella genome and the evolution of flowering plants.</title>
        <authorList>
            <consortium name="Amborella Genome Project"/>
        </authorList>
    </citation>
    <scope>NUCLEOTIDE SEQUENCE [LARGE SCALE GENOMIC DNA]</scope>
</reference>
<dbReference type="InterPro" id="IPR002346">
    <property type="entry name" value="Mopterin_DH_FAD-bd"/>
</dbReference>
<evidence type="ECO:0000256" key="11">
    <source>
        <dbReference type="ARBA" id="ARBA00023014"/>
    </source>
</evidence>
<dbReference type="InterPro" id="IPR012675">
    <property type="entry name" value="Beta-grasp_dom_sf"/>
</dbReference>
<comment type="cofactor">
    <cofactor evidence="17">
        <name>Mo-molybdopterin</name>
        <dbReference type="ChEBI" id="CHEBI:71302"/>
    </cofactor>
    <text evidence="17">Binds 1 Mo-molybdopterin (Mo-MPT) cofactor per subunit.</text>
</comment>
<dbReference type="Pfam" id="PF00941">
    <property type="entry name" value="FAD_binding_5"/>
    <property type="match status" value="1"/>
</dbReference>
<feature type="domain" description="FAD-binding PCMH-type" evidence="19">
    <location>
        <begin position="238"/>
        <end position="425"/>
    </location>
</feature>
<dbReference type="InterPro" id="IPR036010">
    <property type="entry name" value="2Fe-2S_ferredoxin-like_sf"/>
</dbReference>
<evidence type="ECO:0000256" key="5">
    <source>
        <dbReference type="ARBA" id="ARBA00022714"/>
    </source>
</evidence>
<dbReference type="InterPro" id="IPR000674">
    <property type="entry name" value="Ald_Oxase/Xan_DH_a/b"/>
</dbReference>
<gene>
    <name evidence="20" type="ORF">AMTR_s00004p00128400</name>
</gene>
<evidence type="ECO:0000256" key="1">
    <source>
        <dbReference type="ARBA" id="ARBA00001974"/>
    </source>
</evidence>
<evidence type="ECO:0000259" key="18">
    <source>
        <dbReference type="PROSITE" id="PS51085"/>
    </source>
</evidence>
<dbReference type="Gene3D" id="3.30.465.10">
    <property type="match status" value="1"/>
</dbReference>
<dbReference type="SMART" id="SM01092">
    <property type="entry name" value="CO_deh_flav_C"/>
    <property type="match status" value="1"/>
</dbReference>
<keyword evidence="3 17" id="KW-0500">Molybdenum</keyword>
<keyword evidence="12" id="KW-0520">NAD</keyword>
<dbReference type="Gene3D" id="3.30.365.10">
    <property type="entry name" value="Aldehyde oxidase/xanthine dehydrogenase, molybdopterin binding domain"/>
    <property type="match status" value="4"/>
</dbReference>
<dbReference type="InterPro" id="IPR036856">
    <property type="entry name" value="Ald_Oxase/Xan_DH_a/b_sf"/>
</dbReference>
<feature type="binding site" evidence="17">
    <location>
        <position position="161"/>
    </location>
    <ligand>
        <name>[2Fe-2S] cluster</name>
        <dbReference type="ChEBI" id="CHEBI:190135"/>
        <label>2</label>
    </ligand>
</feature>
<evidence type="ECO:0000256" key="7">
    <source>
        <dbReference type="ARBA" id="ARBA00022827"/>
    </source>
</evidence>
<dbReference type="Pfam" id="PF20256">
    <property type="entry name" value="MoCoBD_2"/>
    <property type="match status" value="1"/>
</dbReference>
<evidence type="ECO:0000256" key="8">
    <source>
        <dbReference type="ARBA" id="ARBA00022865"/>
    </source>
</evidence>
<dbReference type="Gene3D" id="3.90.1170.50">
    <property type="entry name" value="Aldehyde oxidase/xanthine dehydrogenase, a/b hammerhead"/>
    <property type="match status" value="1"/>
</dbReference>
<comment type="similarity">
    <text evidence="2">Belongs to the xanthine dehydrogenase family.</text>
</comment>
<evidence type="ECO:0000313" key="20">
    <source>
        <dbReference type="EMBL" id="ERM93602.1"/>
    </source>
</evidence>
<dbReference type="SUPFAM" id="SSF56176">
    <property type="entry name" value="FAD-binding/transporter-associated domain-like"/>
    <property type="match status" value="1"/>
</dbReference>
<evidence type="ECO:0000256" key="6">
    <source>
        <dbReference type="ARBA" id="ARBA00022723"/>
    </source>
</evidence>
<evidence type="ECO:0000256" key="3">
    <source>
        <dbReference type="ARBA" id="ARBA00022505"/>
    </source>
</evidence>
<keyword evidence="6 17" id="KW-0479">Metal-binding</keyword>
<dbReference type="GO" id="GO:0004031">
    <property type="term" value="F:aldehyde oxidase activity"/>
    <property type="evidence" value="ECO:0007669"/>
    <property type="project" value="UniProtKB-ARBA"/>
</dbReference>
<dbReference type="KEGG" id="atr:18421557"/>
<feature type="binding site" evidence="17">
    <location>
        <position position="42"/>
    </location>
    <ligand>
        <name>[2Fe-2S] cluster</name>
        <dbReference type="ChEBI" id="CHEBI:190135"/>
        <label>1</label>
    </ligand>
</feature>
<dbReference type="Gene3D" id="1.10.150.120">
    <property type="entry name" value="[2Fe-2S]-binding domain"/>
    <property type="match status" value="1"/>
</dbReference>
<dbReference type="SMART" id="SM01008">
    <property type="entry name" value="Ald_Xan_dh_C"/>
    <property type="match status" value="1"/>
</dbReference>
<dbReference type="PROSITE" id="PS51085">
    <property type="entry name" value="2FE2S_FER_2"/>
    <property type="match status" value="1"/>
</dbReference>
<dbReference type="InterPro" id="IPR006058">
    <property type="entry name" value="2Fe2S_fd_BS"/>
</dbReference>
<dbReference type="InterPro" id="IPR001041">
    <property type="entry name" value="2Fe-2S_ferredoxin-type"/>
</dbReference>
<dbReference type="InterPro" id="IPR036884">
    <property type="entry name" value="2Fe-2S-bd_dom_sf"/>
</dbReference>
<dbReference type="HOGENOM" id="CLU_001681_1_1_1"/>
<feature type="binding site" evidence="17">
    <location>
        <position position="159"/>
    </location>
    <ligand>
        <name>[2Fe-2S] cluster</name>
        <dbReference type="ChEBI" id="CHEBI:190135"/>
        <label>2</label>
    </ligand>
</feature>
<evidence type="ECO:0000256" key="16">
    <source>
        <dbReference type="PIRSR" id="PIRSR000127-2"/>
    </source>
</evidence>
<dbReference type="FunFam" id="1.10.150.120:FF:000006">
    <property type="entry name" value="Aldehyde oxidase"/>
    <property type="match status" value="1"/>
</dbReference>
<dbReference type="InterPro" id="IPR016166">
    <property type="entry name" value="FAD-bd_PCMH"/>
</dbReference>
<keyword evidence="10 17" id="KW-0408">Iron</keyword>
<keyword evidence="11 17" id="KW-0411">Iron-sulfur</keyword>
<dbReference type="Pfam" id="PF00111">
    <property type="entry name" value="Fer2"/>
    <property type="match status" value="1"/>
</dbReference>
<evidence type="ECO:0008006" key="22">
    <source>
        <dbReference type="Google" id="ProtNLM"/>
    </source>
</evidence>
<name>W1NDI8_AMBTC</name>
<sequence>MKQRLVFAVNGEKKEVFNIHPSTTLLEFLRTETPYKGAKLGCGEGGCGACVVLLSKYNPVNGDVEDFTVNSCLTLLCSLDGCSITTSEGLGNCRDGYHSVHQRIAGFHASQCGFCTPGMSISLFSALINADKTSGSKPPNGFSKLTVSEAERAIAGNLCRCTGYRPIIDTCKSFCRDVDMEDLGFNSFSKKGEPLDVNKLPPYNQHKVCTFPEFLKPETKLTYEFSERNLNLVDKNGMDELRDRTWASPSSMRELLNVLASEANENGAQVKIVAGNTSSGIYKRPETCCRFIDIRHIPELLVIRRDDLGIEIGACVTISKAIKALDEEVSLEAASSLIFEKIANHMNIVASKFIRNTATLGGNLIIAQRDEFPSDIATILLGAGSSVTIQTPRETLSLTLEEFLETPPCDSQTLLISIQIPSWNQFHSPSKTNGRNGSEREKRLMFETYRAAPYPLGGALAYLNAAFMAEVSVDESNGDLVLGSLRLAFGAYGTRHAMRAKKVEEFLEGKSLTPEILLEAIQILKMFIFPKEGIRKSGYRSSLAVGFLFDFLSPLVKGLAEPKQRLKLEEHDLFVSSKIQNKSQNGYTNAVKGDSFDIKHHNGVTNCNSHKEATTNGGSISVHGQSAQSYLSKKPTSFFRSMQMVEVHGDYGPVGLPTKKVATEIQASGEAIYVDDIPSPKDCLYGAFVYSQKPFASVKHIEFDSLMESPGVVSFVSVKDIPKGGENIGSESIFGKETLFADDLTEYAGQPIGVLIAETQKHAKRAADQVKVYYDTSGLRQPILSVEEAVAQSSFFEVPEFFCPKQVGDFSKALAEADHKILSSKVEIGSQYYFYMETQTALAIPDEDNCITVYSSTQVPETTQVVVAKCLGVPEHNVRVITRRVGGGFGGKAFRSIPVAVACALAAHKLRRPVRMYLDRQTDMIMTGGRHPIKVTYTVGFNSDGKITALHFDALIDAGISPDTSPIMPKTIVNALKKYNWGSLSFDFKVCKTNFPSKSAMRAPGDAQGSFIAETIIEHVASSLSMDANSIREKNLHTFSSLNLFYGDSVENAASYTLPLIMDKLVSSSCLNQRIQTIQQFNSMNRWKKREISLLPIIYEVSPRPTPGRVSILNDGSIVVEVGGVEIGQGLWTKVTQMTAFTLGQLWKKGNEEILEKIRVVQSDTISLVQGGYTAGSTTSESSCAAVGLACNILVERLAPIKANLLGKMQLVSWDALVRQAHMQAVNLSANAYWTPDMSSSSYLNFGAAASEVEIDLLTGATTILRTDITYDCGRSLNPAVDLGQIEGAFVQGIGFFTLEEHVVNSEGMVVSDGTWTYKIPNIDTIPKQFNVEFFSSGHHKKRVLSSKASGEPPLLLAVSVHCAMRGAIKEARKELQSYKTSSNEQIGEDCSAIFRMDTPATMDLVKRLCGLENVERYLQSLVHHH</sequence>
<evidence type="ECO:0000256" key="15">
    <source>
        <dbReference type="PIRSR" id="PIRSR000127-1"/>
    </source>
</evidence>
<dbReference type="OMA" id="FNEFNIW"/>
<dbReference type="EMBL" id="KI397628">
    <property type="protein sequence ID" value="ERM93602.1"/>
    <property type="molecule type" value="Genomic_DNA"/>
</dbReference>
<dbReference type="Pfam" id="PF01799">
    <property type="entry name" value="Fer2_2"/>
    <property type="match status" value="1"/>
</dbReference>
<feature type="binding site" evidence="17">
    <location>
        <position position="112"/>
    </location>
    <ligand>
        <name>[2Fe-2S] cluster</name>
        <dbReference type="ChEBI" id="CHEBI:190135"/>
        <label>2</label>
    </ligand>
</feature>
<dbReference type="InterPro" id="IPR036683">
    <property type="entry name" value="CO_DH_flav_C_dom_sf"/>
</dbReference>
<feature type="binding site" evidence="16">
    <location>
        <position position="450"/>
    </location>
    <ligand>
        <name>FAD</name>
        <dbReference type="ChEBI" id="CHEBI:57692"/>
    </ligand>
</feature>
<dbReference type="SUPFAM" id="SSF55447">
    <property type="entry name" value="CO dehydrogenase flavoprotein C-terminal domain-like"/>
    <property type="match status" value="1"/>
</dbReference>
<keyword evidence="4" id="KW-0285">Flavoprotein</keyword>
<feature type="binding site" evidence="16">
    <location>
        <position position="375"/>
    </location>
    <ligand>
        <name>FAD</name>
        <dbReference type="ChEBI" id="CHEBI:57692"/>
    </ligand>
</feature>
<dbReference type="Gene3D" id="3.30.43.10">
    <property type="entry name" value="Uridine Diphospho-n-acetylenolpyruvylglucosamine Reductase, domain 2"/>
    <property type="match status" value="1"/>
</dbReference>
<evidence type="ECO:0000256" key="17">
    <source>
        <dbReference type="PIRSR" id="PIRSR000127-3"/>
    </source>
</evidence>
<dbReference type="InterPro" id="IPR036318">
    <property type="entry name" value="FAD-bd_PCMH-like_sf"/>
</dbReference>
<feature type="binding site" evidence="17">
    <location>
        <position position="889"/>
    </location>
    <ligand>
        <name>Mo-molybdopterin</name>
        <dbReference type="ChEBI" id="CHEBI:71302"/>
    </ligand>
    <ligandPart>
        <name>Mo</name>
        <dbReference type="ChEBI" id="CHEBI:28685"/>
    </ligandPart>
</feature>
<comment type="cofactor">
    <cofactor evidence="1 16">
        <name>FAD</name>
        <dbReference type="ChEBI" id="CHEBI:57692"/>
    </cofactor>
</comment>
<dbReference type="InterPro" id="IPR008274">
    <property type="entry name" value="AldOxase/xan_DH_MoCoBD1"/>
</dbReference>
<keyword evidence="5 17" id="KW-0001">2Fe-2S</keyword>
<feature type="binding site" evidence="17">
    <location>
        <position position="115"/>
    </location>
    <ligand>
        <name>[2Fe-2S] cluster</name>
        <dbReference type="ChEBI" id="CHEBI:190135"/>
        <label>2</label>
    </ligand>
</feature>
<dbReference type="SUPFAM" id="SSF47741">
    <property type="entry name" value="CO dehydrogenase ISP C-domain like"/>
    <property type="match status" value="1"/>
</dbReference>
<dbReference type="PROSITE" id="PS51387">
    <property type="entry name" value="FAD_PCMH"/>
    <property type="match status" value="1"/>
</dbReference>
<dbReference type="SUPFAM" id="SSF56003">
    <property type="entry name" value="Molybdenum cofactor-binding domain"/>
    <property type="match status" value="1"/>
</dbReference>
<accession>W1NDI8</accession>
<dbReference type="Pfam" id="PF01315">
    <property type="entry name" value="Ald_Xan_dh_C"/>
    <property type="match status" value="1"/>
</dbReference>
<evidence type="ECO:0000256" key="13">
    <source>
        <dbReference type="ARBA" id="ARBA00023070"/>
    </source>
</evidence>
<comment type="cofactor">
    <cofactor evidence="17">
        <name>[2Fe-2S] cluster</name>
        <dbReference type="ChEBI" id="CHEBI:190135"/>
    </cofactor>
    <text evidence="17">Binds 2 [2Fe-2S] clusters.</text>
</comment>
<dbReference type="Gene3D" id="3.30.390.50">
    <property type="entry name" value="CO dehydrogenase flavoprotein, C-terminal domain"/>
    <property type="match status" value="1"/>
</dbReference>
<dbReference type="GO" id="GO:0005506">
    <property type="term" value="F:iron ion binding"/>
    <property type="evidence" value="ECO:0007669"/>
    <property type="project" value="InterPro"/>
</dbReference>
<dbReference type="SUPFAM" id="SSF54665">
    <property type="entry name" value="CO dehydrogenase molybdoprotein N-domain-like"/>
    <property type="match status" value="1"/>
</dbReference>
<dbReference type="eggNOG" id="KOG0430">
    <property type="taxonomic scope" value="Eukaryota"/>
</dbReference>
<dbReference type="PIRSF" id="PIRSF000127">
    <property type="entry name" value="Xanthine_DH"/>
    <property type="match status" value="1"/>
</dbReference>
<evidence type="ECO:0000256" key="14">
    <source>
        <dbReference type="ARBA" id="ARBA00034078"/>
    </source>
</evidence>
<feature type="binding site" evidence="17">
    <location>
        <position position="72"/>
    </location>
    <ligand>
        <name>[2Fe-2S] cluster</name>
        <dbReference type="ChEBI" id="CHEBI:190135"/>
        <label>1</label>
    </ligand>
</feature>
<keyword evidence="13" id="KW-0073">Auxin biosynthesis</keyword>
<dbReference type="Gramene" id="ERM93602">
    <property type="protein sequence ID" value="ERM93602"/>
    <property type="gene ID" value="AMTR_s00004p00128400"/>
</dbReference>
<dbReference type="InterPro" id="IPR005107">
    <property type="entry name" value="CO_DH_flav_C"/>
</dbReference>
<dbReference type="OrthoDB" id="8300278at2759"/>
<feature type="binding site" evidence="17">
    <location>
        <position position="1002"/>
    </location>
    <ligand>
        <name>Mo-molybdopterin</name>
        <dbReference type="ChEBI" id="CHEBI:71302"/>
    </ligand>
    <ligandPart>
        <name>Mo</name>
        <dbReference type="ChEBI" id="CHEBI:28685"/>
    </ligandPart>
</feature>
<feature type="binding site" evidence="16">
    <location>
        <position position="415"/>
    </location>
    <ligand>
        <name>FAD</name>
        <dbReference type="ChEBI" id="CHEBI:57692"/>
    </ligand>
</feature>
<dbReference type="FunFam" id="3.30.365.10:FF:000001">
    <property type="entry name" value="Xanthine dehydrogenase oxidase"/>
    <property type="match status" value="1"/>
</dbReference>
<feature type="binding site" evidence="17">
    <location>
        <position position="1176"/>
    </location>
    <ligand>
        <name>Mo-molybdopterin</name>
        <dbReference type="ChEBI" id="CHEBI:71302"/>
    </ligand>
    <ligandPart>
        <name>Mo</name>
        <dbReference type="ChEBI" id="CHEBI:28685"/>
    </ligandPart>
</feature>
<evidence type="ECO:0000256" key="12">
    <source>
        <dbReference type="ARBA" id="ARBA00023027"/>
    </source>
</evidence>
<feature type="binding site" evidence="17">
    <location>
        <position position="50"/>
    </location>
    <ligand>
        <name>[2Fe-2S] cluster</name>
        <dbReference type="ChEBI" id="CHEBI:190135"/>
        <label>1</label>
    </ligand>
</feature>
<dbReference type="GO" id="GO:0016491">
    <property type="term" value="F:oxidoreductase activity"/>
    <property type="evidence" value="ECO:0000318"/>
    <property type="project" value="GO_Central"/>
</dbReference>
<feature type="binding site" evidence="17">
    <location>
        <position position="47"/>
    </location>
    <ligand>
        <name>[2Fe-2S] cluster</name>
        <dbReference type="ChEBI" id="CHEBI:190135"/>
        <label>1</label>
    </ligand>
</feature>
<dbReference type="InterPro" id="IPR016208">
    <property type="entry name" value="Ald_Oxase/xanthine_DH-like"/>
</dbReference>
<keyword evidence="21" id="KW-1185">Reference proteome</keyword>
<dbReference type="PANTHER" id="PTHR11908:SF132">
    <property type="entry name" value="ALDEHYDE OXIDASE 1-RELATED"/>
    <property type="match status" value="1"/>
</dbReference>
<feature type="active site" description="Proton acceptor" evidence="15">
    <location>
        <position position="1352"/>
    </location>
</feature>
<evidence type="ECO:0000259" key="19">
    <source>
        <dbReference type="PROSITE" id="PS51387"/>
    </source>
</evidence>
<keyword evidence="9" id="KW-0560">Oxidoreductase</keyword>
<dbReference type="InterPro" id="IPR016169">
    <property type="entry name" value="FAD-bd_PCMH_sub2"/>
</dbReference>
<dbReference type="InterPro" id="IPR046867">
    <property type="entry name" value="AldOxase/xan_DH_MoCoBD2"/>
</dbReference>
<evidence type="ECO:0000256" key="4">
    <source>
        <dbReference type="ARBA" id="ARBA00022630"/>
    </source>
</evidence>
<dbReference type="Pfam" id="PF03450">
    <property type="entry name" value="CO_deh_flav_C"/>
    <property type="match status" value="1"/>
</dbReference>
<comment type="cofactor">
    <cofactor evidence="14">
        <name>[2Fe-2S] cluster</name>
        <dbReference type="ChEBI" id="CHEBI:190135"/>
    </cofactor>
</comment>
<dbReference type="Pfam" id="PF02738">
    <property type="entry name" value="MoCoBD_1"/>
    <property type="match status" value="1"/>
</dbReference>
<dbReference type="STRING" id="13333.W1NDI8"/>
<dbReference type="InterPro" id="IPR002888">
    <property type="entry name" value="2Fe-2S-bd"/>
</dbReference>
<dbReference type="Gene3D" id="3.10.20.30">
    <property type="match status" value="1"/>
</dbReference>
<evidence type="ECO:0000256" key="2">
    <source>
        <dbReference type="ARBA" id="ARBA00006849"/>
    </source>
</evidence>
<dbReference type="Proteomes" id="UP000017836">
    <property type="component" value="Unassembled WGS sequence"/>
</dbReference>
<dbReference type="InterPro" id="IPR016167">
    <property type="entry name" value="FAD-bd_PCMH_sub1"/>
</dbReference>
<feature type="domain" description="2Fe-2S ferredoxin-type" evidence="18">
    <location>
        <begin position="3"/>
        <end position="90"/>
    </location>
</feature>
<dbReference type="GO" id="GO:0009688">
    <property type="term" value="P:abscisic acid biosynthetic process"/>
    <property type="evidence" value="ECO:0007669"/>
    <property type="project" value="UniProtKB-KW"/>
</dbReference>
<evidence type="ECO:0000313" key="21">
    <source>
        <dbReference type="Proteomes" id="UP000017836"/>
    </source>
</evidence>
<evidence type="ECO:0000256" key="9">
    <source>
        <dbReference type="ARBA" id="ARBA00023002"/>
    </source>
</evidence>
<dbReference type="GO" id="GO:0051537">
    <property type="term" value="F:2 iron, 2 sulfur cluster binding"/>
    <property type="evidence" value="ECO:0007669"/>
    <property type="project" value="UniProtKB-KW"/>
</dbReference>
<feature type="binding site" evidence="17">
    <location>
        <position position="858"/>
    </location>
    <ligand>
        <name>Mo-molybdopterin</name>
        <dbReference type="ChEBI" id="CHEBI:71302"/>
    </ligand>
    <ligandPart>
        <name>Mo</name>
        <dbReference type="ChEBI" id="CHEBI:28685"/>
    </ligandPart>
</feature>
<dbReference type="SUPFAM" id="SSF54292">
    <property type="entry name" value="2Fe-2S ferredoxin-like"/>
    <property type="match status" value="1"/>
</dbReference>
<proteinExistence type="inferred from homology"/>
<dbReference type="InterPro" id="IPR037165">
    <property type="entry name" value="AldOxase/xan_DH_Mopterin-bd_sf"/>
</dbReference>